<evidence type="ECO:0008006" key="4">
    <source>
        <dbReference type="Google" id="ProtNLM"/>
    </source>
</evidence>
<feature type="transmembrane region" description="Helical" evidence="1">
    <location>
        <begin position="261"/>
        <end position="283"/>
    </location>
</feature>
<evidence type="ECO:0000313" key="2">
    <source>
        <dbReference type="EMBL" id="PHV68985.1"/>
    </source>
</evidence>
<dbReference type="Proteomes" id="UP000225108">
    <property type="component" value="Unassembled WGS sequence"/>
</dbReference>
<evidence type="ECO:0000313" key="3">
    <source>
        <dbReference type="Proteomes" id="UP000225108"/>
    </source>
</evidence>
<gene>
    <name evidence="2" type="ORF">CSW57_04960</name>
</gene>
<reference evidence="2 3" key="1">
    <citation type="submission" date="2017-10" db="EMBL/GenBank/DDBJ databases">
        <title>The draft genome sequence of Williamsia sp. BULT 1.1 isolated from the semi-arid grassland soils from South Africa.</title>
        <authorList>
            <person name="Kabwe M.H."/>
            <person name="Govender N."/>
            <person name="Mutseka Lunga P."/>
            <person name="Vikram S."/>
            <person name="Makhalanyane T.P."/>
        </authorList>
    </citation>
    <scope>NUCLEOTIDE SEQUENCE [LARGE SCALE GENOMIC DNA]</scope>
    <source>
        <strain evidence="2 3">BULT 1.1</strain>
    </source>
</reference>
<proteinExistence type="predicted"/>
<feature type="transmembrane region" description="Helical" evidence="1">
    <location>
        <begin position="114"/>
        <end position="131"/>
    </location>
</feature>
<feature type="transmembrane region" description="Helical" evidence="1">
    <location>
        <begin position="143"/>
        <end position="162"/>
    </location>
</feature>
<comment type="caution">
    <text evidence="2">The sequence shown here is derived from an EMBL/GenBank/DDBJ whole genome shotgun (WGS) entry which is preliminary data.</text>
</comment>
<accession>A0A2G3PT60</accession>
<evidence type="ECO:0000256" key="1">
    <source>
        <dbReference type="SAM" id="Phobius"/>
    </source>
</evidence>
<feature type="transmembrane region" description="Helical" evidence="1">
    <location>
        <begin position="169"/>
        <end position="188"/>
    </location>
</feature>
<feature type="transmembrane region" description="Helical" evidence="1">
    <location>
        <begin position="235"/>
        <end position="255"/>
    </location>
</feature>
<dbReference type="AlphaFoldDB" id="A0A2G3PT60"/>
<keyword evidence="1" id="KW-1133">Transmembrane helix</keyword>
<dbReference type="RefSeq" id="WP_099382058.1">
    <property type="nucleotide sequence ID" value="NZ_PEBD01000004.1"/>
</dbReference>
<protein>
    <recommendedName>
        <fullName evidence="4">Integral membrane protein</fullName>
    </recommendedName>
</protein>
<keyword evidence="1" id="KW-0812">Transmembrane</keyword>
<dbReference type="EMBL" id="PEBD01000004">
    <property type="protein sequence ID" value="PHV68985.1"/>
    <property type="molecule type" value="Genomic_DNA"/>
</dbReference>
<feature type="transmembrane region" description="Helical" evidence="1">
    <location>
        <begin position="55"/>
        <end position="78"/>
    </location>
</feature>
<name>A0A2G3PT60_WILMA</name>
<feature type="transmembrane region" description="Helical" evidence="1">
    <location>
        <begin position="208"/>
        <end position="228"/>
    </location>
</feature>
<dbReference type="PANTHER" id="PTHR40761:SF1">
    <property type="entry name" value="CONSERVED INTEGRAL MEMBRANE ALANINE VALINE AND LEUCINE RICH PROTEIN-RELATED"/>
    <property type="match status" value="1"/>
</dbReference>
<dbReference type="PANTHER" id="PTHR40761">
    <property type="entry name" value="CONSERVED INTEGRAL MEMBRANE ALANINE VALINE AND LEUCINE RICH PROTEIN-RELATED"/>
    <property type="match status" value="1"/>
</dbReference>
<sequence length="341" mass="34674">MVVGITLALLAAVGYGLSSVMQALGARQAARENADDHRMSTAAGSPTLQSTVATALTGVFIVGALFDVLGFIAGAGAARALPLFLSQTIVAGNLVVTALLGTRLLGIKLHGRDWAAMGTVMGSLLLLGAASEPHTSYETSRSLHWALLLATLLVVGLSLFGVRRMGRGGSVAAGAAAGLLFGAVAIGVRVLDGVSPFSMSTMLADPAAWVIAIAGAAGFYLHTVALQLGAVNGSTAALVVGETAAPAIVGVMWLGDSTVPGLEWLALAGFTFATLGAVAVAIFGTAEAERSAEENLRGDRADFSSGEFTVPADCSSLEHPPVSRTGPAGWVDNLTERLHWR</sequence>
<organism evidence="2 3">
    <name type="scientific">Williamsia marianensis</name>
    <dbReference type="NCBI Taxonomy" id="85044"/>
    <lineage>
        <taxon>Bacteria</taxon>
        <taxon>Bacillati</taxon>
        <taxon>Actinomycetota</taxon>
        <taxon>Actinomycetes</taxon>
        <taxon>Mycobacteriales</taxon>
        <taxon>Nocardiaceae</taxon>
        <taxon>Williamsia</taxon>
    </lineage>
</organism>
<keyword evidence="1" id="KW-0472">Membrane</keyword>